<dbReference type="NCBIfam" id="NF011049">
    <property type="entry name" value="PRK14479.1"/>
    <property type="match status" value="1"/>
</dbReference>
<dbReference type="GO" id="GO:0019563">
    <property type="term" value="P:glycerol catabolic process"/>
    <property type="evidence" value="ECO:0007669"/>
    <property type="project" value="TreeGrafter"/>
</dbReference>
<dbReference type="PROSITE" id="PS51480">
    <property type="entry name" value="DHAL"/>
    <property type="match status" value="1"/>
</dbReference>
<protein>
    <submittedName>
        <fullName evidence="7">Homodimeric dihydroxyacetone kinase</fullName>
    </submittedName>
</protein>
<dbReference type="Pfam" id="PF02734">
    <property type="entry name" value="Dak2"/>
    <property type="match status" value="1"/>
</dbReference>
<gene>
    <name evidence="7" type="ORF">SAMN05421512_105245</name>
</gene>
<dbReference type="OrthoDB" id="9806345at2"/>
<evidence type="ECO:0000256" key="1">
    <source>
        <dbReference type="ARBA" id="ARBA00022679"/>
    </source>
</evidence>
<dbReference type="AlphaFoldDB" id="A0A285SG18"/>
<accession>A0A285SG18</accession>
<keyword evidence="2" id="KW-0547">Nucleotide-binding</keyword>
<dbReference type="Pfam" id="PF02733">
    <property type="entry name" value="Dak1"/>
    <property type="match status" value="1"/>
</dbReference>
<sequence>MKKLINDPANAVAEMVAGLVAVQPGLTRIAGRNVVLRADLPAPADRKVAIISGGGSGHEPAHAGYVGAGMLTAAVLGDVFTSPSVDAVLEAIQATAGPAGALLIVKNYTGDRLNFGLAAEIARAGGIPVEIVVVGDDAALEGIVAQERRRGIAGTVLVHKVAGAAAEQGRDLAAVAQLAGRAADAVRSMGVALGSCTLPSAKAPSFTLGDEEIEFGLGIHGEMGARRSAMLPASRIVSDMLDRLVEDLGERSREPLALVVNGLGATTQLELMVVASNALDDLSRRGVKVARVWAGNFMTALEMPGCSLSLMPLDDELSDLIDEVTLAPAWPGPGLIDEKPTVAAPTATDDILAGEADGPVSDAVRKAMLAIAEALDAAEQKLTELDSVAGDGDLGASMVRGAVALRGVAAQQFSTPSKALDALALALRREIAGSSGPFYAIALMRVARLLEGEASPSADLWGKALAEAGEAVSATGGAKPGDRTMLDALAGAAEGWRAARAEGRTGLEAFDAAAAGAAGGAEKTAQMTPKLGRASYLGERVLGHPDAGATAVAIWMDALARSLRG</sequence>
<evidence type="ECO:0000256" key="3">
    <source>
        <dbReference type="ARBA" id="ARBA00022777"/>
    </source>
</evidence>
<dbReference type="GO" id="GO:0004371">
    <property type="term" value="F:glycerone kinase activity"/>
    <property type="evidence" value="ECO:0007669"/>
    <property type="project" value="InterPro"/>
</dbReference>
<evidence type="ECO:0000256" key="2">
    <source>
        <dbReference type="ARBA" id="ARBA00022741"/>
    </source>
</evidence>
<evidence type="ECO:0000313" key="8">
    <source>
        <dbReference type="Proteomes" id="UP000219331"/>
    </source>
</evidence>
<dbReference type="Proteomes" id="UP000219331">
    <property type="component" value="Unassembled WGS sequence"/>
</dbReference>
<dbReference type="SUPFAM" id="SSF101473">
    <property type="entry name" value="DhaL-like"/>
    <property type="match status" value="1"/>
</dbReference>
<evidence type="ECO:0000259" key="6">
    <source>
        <dbReference type="PROSITE" id="PS51481"/>
    </source>
</evidence>
<keyword evidence="4" id="KW-0067">ATP-binding</keyword>
<evidence type="ECO:0000256" key="4">
    <source>
        <dbReference type="ARBA" id="ARBA00022840"/>
    </source>
</evidence>
<dbReference type="SUPFAM" id="SSF82549">
    <property type="entry name" value="DAK1/DegV-like"/>
    <property type="match status" value="1"/>
</dbReference>
<proteinExistence type="predicted"/>
<keyword evidence="8" id="KW-1185">Reference proteome</keyword>
<dbReference type="InterPro" id="IPR004006">
    <property type="entry name" value="DhaK_dom"/>
</dbReference>
<dbReference type="PANTHER" id="PTHR28629:SF4">
    <property type="entry name" value="TRIOKINASE_FMN CYCLASE"/>
    <property type="match status" value="1"/>
</dbReference>
<dbReference type="RefSeq" id="WP_097174904.1">
    <property type="nucleotide sequence ID" value="NZ_OBML01000005.1"/>
</dbReference>
<reference evidence="7 8" key="1">
    <citation type="submission" date="2017-08" db="EMBL/GenBank/DDBJ databases">
        <authorList>
            <person name="de Groot N.N."/>
        </authorList>
    </citation>
    <scope>NUCLEOTIDE SEQUENCE [LARGE SCALE GENOMIC DNA]</scope>
    <source>
        <strain evidence="7 8">USBA 352</strain>
    </source>
</reference>
<feature type="domain" description="DhaK" evidence="6">
    <location>
        <begin position="7"/>
        <end position="330"/>
    </location>
</feature>
<dbReference type="Gene3D" id="3.40.50.10440">
    <property type="entry name" value="Dihydroxyacetone kinase, domain 1"/>
    <property type="match status" value="1"/>
</dbReference>
<dbReference type="STRING" id="538381.GCA_001696535_02038"/>
<dbReference type="Gene3D" id="1.25.40.340">
    <property type="match status" value="1"/>
</dbReference>
<dbReference type="InterPro" id="IPR036117">
    <property type="entry name" value="DhaL_dom_sf"/>
</dbReference>
<dbReference type="GO" id="GO:0005524">
    <property type="term" value="F:ATP binding"/>
    <property type="evidence" value="ECO:0007669"/>
    <property type="project" value="UniProtKB-KW"/>
</dbReference>
<dbReference type="SMART" id="SM01120">
    <property type="entry name" value="Dak2"/>
    <property type="match status" value="1"/>
</dbReference>
<evidence type="ECO:0000313" key="7">
    <source>
        <dbReference type="EMBL" id="SOC06882.1"/>
    </source>
</evidence>
<dbReference type="FunFam" id="1.25.40.340:FF:000002">
    <property type="entry name" value="Dihydroxyacetone kinase, L subunit"/>
    <property type="match status" value="1"/>
</dbReference>
<keyword evidence="3 7" id="KW-0418">Kinase</keyword>
<dbReference type="FunFam" id="3.40.50.10440:FF:000001">
    <property type="entry name" value="Dihydroxyacetone kinase, DhaK subunit"/>
    <property type="match status" value="1"/>
</dbReference>
<dbReference type="EMBL" id="OBML01000005">
    <property type="protein sequence ID" value="SOC06882.1"/>
    <property type="molecule type" value="Genomic_DNA"/>
</dbReference>
<dbReference type="Gene3D" id="3.30.1180.20">
    <property type="entry name" value="Dihydroxyacetone kinase, domain 2"/>
    <property type="match status" value="1"/>
</dbReference>
<dbReference type="PROSITE" id="PS51481">
    <property type="entry name" value="DHAK"/>
    <property type="match status" value="1"/>
</dbReference>
<dbReference type="InterPro" id="IPR050861">
    <property type="entry name" value="Dihydroxyacetone_Kinase"/>
</dbReference>
<name>A0A285SG18_9HYPH</name>
<dbReference type="InterPro" id="IPR004007">
    <property type="entry name" value="DhaL_dom"/>
</dbReference>
<organism evidence="7 8">
    <name type="scientific">Stappia indica</name>
    <dbReference type="NCBI Taxonomy" id="538381"/>
    <lineage>
        <taxon>Bacteria</taxon>
        <taxon>Pseudomonadati</taxon>
        <taxon>Pseudomonadota</taxon>
        <taxon>Alphaproteobacteria</taxon>
        <taxon>Hyphomicrobiales</taxon>
        <taxon>Stappiaceae</taxon>
        <taxon>Stappia</taxon>
    </lineage>
</organism>
<keyword evidence="1" id="KW-0808">Transferase</keyword>
<dbReference type="FunFam" id="3.30.1180.20:FF:000001">
    <property type="entry name" value="Dihydroxyacetone kinase 1"/>
    <property type="match status" value="1"/>
</dbReference>
<dbReference type="GO" id="GO:0005829">
    <property type="term" value="C:cytosol"/>
    <property type="evidence" value="ECO:0007669"/>
    <property type="project" value="TreeGrafter"/>
</dbReference>
<feature type="domain" description="DhaL" evidence="5">
    <location>
        <begin position="362"/>
        <end position="561"/>
    </location>
</feature>
<dbReference type="PANTHER" id="PTHR28629">
    <property type="entry name" value="TRIOKINASE/FMN CYCLASE"/>
    <property type="match status" value="1"/>
</dbReference>
<evidence type="ECO:0000259" key="5">
    <source>
        <dbReference type="PROSITE" id="PS51480"/>
    </source>
</evidence>